<dbReference type="AlphaFoldDB" id="A0A9K3E1F1"/>
<comment type="caution">
    <text evidence="1">The sequence shown here is derived from an EMBL/GenBank/DDBJ whole genome shotgun (WGS) entry which is preliminary data.</text>
</comment>
<evidence type="ECO:0000313" key="1">
    <source>
        <dbReference type="EMBL" id="KAF5765232.1"/>
    </source>
</evidence>
<dbReference type="EMBL" id="MNCJ02000330">
    <property type="protein sequence ID" value="KAF5765232.1"/>
    <property type="molecule type" value="Genomic_DNA"/>
</dbReference>
<organism evidence="1 2">
    <name type="scientific">Helianthus annuus</name>
    <name type="common">Common sunflower</name>
    <dbReference type="NCBI Taxonomy" id="4232"/>
    <lineage>
        <taxon>Eukaryota</taxon>
        <taxon>Viridiplantae</taxon>
        <taxon>Streptophyta</taxon>
        <taxon>Embryophyta</taxon>
        <taxon>Tracheophyta</taxon>
        <taxon>Spermatophyta</taxon>
        <taxon>Magnoliopsida</taxon>
        <taxon>eudicotyledons</taxon>
        <taxon>Gunneridae</taxon>
        <taxon>Pentapetalae</taxon>
        <taxon>asterids</taxon>
        <taxon>campanulids</taxon>
        <taxon>Asterales</taxon>
        <taxon>Asteraceae</taxon>
        <taxon>Asteroideae</taxon>
        <taxon>Heliantheae alliance</taxon>
        <taxon>Heliantheae</taxon>
        <taxon>Helianthus</taxon>
    </lineage>
</organism>
<keyword evidence="2" id="KW-1185">Reference proteome</keyword>
<evidence type="ECO:0000313" key="2">
    <source>
        <dbReference type="Proteomes" id="UP000215914"/>
    </source>
</evidence>
<reference evidence="1" key="1">
    <citation type="journal article" date="2017" name="Nature">
        <title>The sunflower genome provides insights into oil metabolism, flowering and Asterid evolution.</title>
        <authorList>
            <person name="Badouin H."/>
            <person name="Gouzy J."/>
            <person name="Grassa C.J."/>
            <person name="Murat F."/>
            <person name="Staton S.E."/>
            <person name="Cottret L."/>
            <person name="Lelandais-Briere C."/>
            <person name="Owens G.L."/>
            <person name="Carrere S."/>
            <person name="Mayjonade B."/>
            <person name="Legrand L."/>
            <person name="Gill N."/>
            <person name="Kane N.C."/>
            <person name="Bowers J.E."/>
            <person name="Hubner S."/>
            <person name="Bellec A."/>
            <person name="Berard A."/>
            <person name="Berges H."/>
            <person name="Blanchet N."/>
            <person name="Boniface M.C."/>
            <person name="Brunel D."/>
            <person name="Catrice O."/>
            <person name="Chaidir N."/>
            <person name="Claudel C."/>
            <person name="Donnadieu C."/>
            <person name="Faraut T."/>
            <person name="Fievet G."/>
            <person name="Helmstetter N."/>
            <person name="King M."/>
            <person name="Knapp S.J."/>
            <person name="Lai Z."/>
            <person name="Le Paslier M.C."/>
            <person name="Lippi Y."/>
            <person name="Lorenzon L."/>
            <person name="Mandel J.R."/>
            <person name="Marage G."/>
            <person name="Marchand G."/>
            <person name="Marquand E."/>
            <person name="Bret-Mestries E."/>
            <person name="Morien E."/>
            <person name="Nambeesan S."/>
            <person name="Nguyen T."/>
            <person name="Pegot-Espagnet P."/>
            <person name="Pouilly N."/>
            <person name="Raftis F."/>
            <person name="Sallet E."/>
            <person name="Schiex T."/>
            <person name="Thomas J."/>
            <person name="Vandecasteele C."/>
            <person name="Vares D."/>
            <person name="Vear F."/>
            <person name="Vautrin S."/>
            <person name="Crespi M."/>
            <person name="Mangin B."/>
            <person name="Burke J.M."/>
            <person name="Salse J."/>
            <person name="Munos S."/>
            <person name="Vincourt P."/>
            <person name="Rieseberg L.H."/>
            <person name="Langlade N.B."/>
        </authorList>
    </citation>
    <scope>NUCLEOTIDE SEQUENCE</scope>
    <source>
        <tissue evidence="1">Leaves</tissue>
    </source>
</reference>
<protein>
    <submittedName>
        <fullName evidence="1">Uncharacterized protein</fullName>
    </submittedName>
</protein>
<sequence>MAPNDMGKFMRLLTIYKFLTDTNTNDQHVVSANLLSPHGSERLAEDHVFVASIDHQGTILKHTCI</sequence>
<name>A0A9K3E1F1_HELAN</name>
<dbReference type="Gramene" id="mRNA:HanXRQr2_Chr15g0701381">
    <property type="protein sequence ID" value="CDS:HanXRQr2_Chr15g0701381.1"/>
    <property type="gene ID" value="HanXRQr2_Chr15g0701381"/>
</dbReference>
<accession>A0A9K3E1F1</accession>
<reference evidence="1" key="2">
    <citation type="submission" date="2020-06" db="EMBL/GenBank/DDBJ databases">
        <title>Helianthus annuus Genome sequencing and assembly Release 2.</title>
        <authorList>
            <person name="Gouzy J."/>
            <person name="Langlade N."/>
            <person name="Munos S."/>
        </authorList>
    </citation>
    <scope>NUCLEOTIDE SEQUENCE</scope>
    <source>
        <tissue evidence="1">Leaves</tissue>
    </source>
</reference>
<proteinExistence type="predicted"/>
<dbReference type="Proteomes" id="UP000215914">
    <property type="component" value="Unassembled WGS sequence"/>
</dbReference>
<gene>
    <name evidence="1" type="ORF">HanXRQr2_Chr15g0701381</name>
</gene>